<feature type="domain" description="NusG-like N-terminal" evidence="2">
    <location>
        <begin position="2"/>
        <end position="92"/>
    </location>
</feature>
<proteinExistence type="predicted"/>
<evidence type="ECO:0000313" key="3">
    <source>
        <dbReference type="EMBL" id="MBO3100241.1"/>
    </source>
</evidence>
<dbReference type="Gene3D" id="3.30.70.940">
    <property type="entry name" value="NusG, N-terminal domain"/>
    <property type="match status" value="1"/>
</dbReference>
<dbReference type="InterPro" id="IPR006645">
    <property type="entry name" value="NGN-like_dom"/>
</dbReference>
<accession>A0ABS3SX15</accession>
<evidence type="ECO:0000259" key="2">
    <source>
        <dbReference type="Pfam" id="PF02357"/>
    </source>
</evidence>
<dbReference type="EMBL" id="JAGEVG010000035">
    <property type="protein sequence ID" value="MBO3100241.1"/>
    <property type="molecule type" value="Genomic_DNA"/>
</dbReference>
<reference evidence="3 4" key="1">
    <citation type="submission" date="2021-03" db="EMBL/GenBank/DDBJ databases">
        <title>Gelidibacter sp. nov., isolated from costal sediment.</title>
        <authorList>
            <person name="Lun K.-Y."/>
        </authorList>
    </citation>
    <scope>NUCLEOTIDE SEQUENCE [LARGE SCALE GENOMIC DNA]</scope>
    <source>
        <strain evidence="3 4">DF109</strain>
    </source>
</reference>
<protein>
    <submittedName>
        <fullName evidence="3">UpxY family transcription antiterminator</fullName>
    </submittedName>
</protein>
<comment type="caution">
    <text evidence="3">The sequence shown here is derived from an EMBL/GenBank/DDBJ whole genome shotgun (WGS) entry which is preliminary data.</text>
</comment>
<evidence type="ECO:0000313" key="4">
    <source>
        <dbReference type="Proteomes" id="UP000681315"/>
    </source>
</evidence>
<dbReference type="CDD" id="cd09895">
    <property type="entry name" value="NGN_SP_UpxY"/>
    <property type="match status" value="1"/>
</dbReference>
<keyword evidence="4" id="KW-1185">Reference proteome</keyword>
<name>A0ABS3SX15_9FLAO</name>
<dbReference type="NCBIfam" id="NF033644">
    <property type="entry name" value="antiterm_UpxY"/>
    <property type="match status" value="1"/>
</dbReference>
<dbReference type="InterPro" id="IPR036735">
    <property type="entry name" value="NGN_dom_sf"/>
</dbReference>
<sequence>MPWYVLITKPKQELKVAERLRDNGFEVCCPTRVEVRQWSDRKKKVTVPLLPSMVLINVAEKDRSQVFTVPGAVRYLFWLGEPAVVPEKEVQVLKDINSQKQQVISTEKIEVGQEIDLKAFGLTAKKGTVKYISGNQCWVVLQNLGYVIKLKIK</sequence>
<dbReference type="Proteomes" id="UP000681315">
    <property type="component" value="Unassembled WGS sequence"/>
</dbReference>
<keyword evidence="1" id="KW-0804">Transcription</keyword>
<dbReference type="RefSeq" id="WP_208235346.1">
    <property type="nucleotide sequence ID" value="NZ_JAGEVG010000035.1"/>
</dbReference>
<dbReference type="Pfam" id="PF02357">
    <property type="entry name" value="NusG"/>
    <property type="match status" value="1"/>
</dbReference>
<dbReference type="SUPFAM" id="SSF82679">
    <property type="entry name" value="N-utilization substance G protein NusG, N-terminal domain"/>
    <property type="match status" value="1"/>
</dbReference>
<gene>
    <name evidence="3" type="ORF">J4051_18370</name>
</gene>
<organism evidence="3 4">
    <name type="scientific">Gelidibacter pelagius</name>
    <dbReference type="NCBI Taxonomy" id="2819985"/>
    <lineage>
        <taxon>Bacteria</taxon>
        <taxon>Pseudomonadati</taxon>
        <taxon>Bacteroidota</taxon>
        <taxon>Flavobacteriia</taxon>
        <taxon>Flavobacteriales</taxon>
        <taxon>Flavobacteriaceae</taxon>
        <taxon>Gelidibacter</taxon>
    </lineage>
</organism>
<evidence type="ECO:0000256" key="1">
    <source>
        <dbReference type="ARBA" id="ARBA00023163"/>
    </source>
</evidence>